<gene>
    <name evidence="2" type="ORF">GA0070624_3531</name>
</gene>
<dbReference type="AlphaFoldDB" id="A0A1C6SDW4"/>
<dbReference type="Proteomes" id="UP000199413">
    <property type="component" value="Unassembled WGS sequence"/>
</dbReference>
<keyword evidence="1" id="KW-0472">Membrane</keyword>
<dbReference type="OrthoDB" id="9851299at2"/>
<sequence>MIANGKLTDEQRSYLRGLPLYPWALWSRRGFIGVFAFIFTAAVRSLGGESALVAFLLALPLALIDSVATRLILNQMTQVLAVQGFMQRTHLSTAINAVILRDALLGTPTSR</sequence>
<evidence type="ECO:0000313" key="2">
    <source>
        <dbReference type="EMBL" id="SCL27583.1"/>
    </source>
</evidence>
<keyword evidence="1" id="KW-1133">Transmembrane helix</keyword>
<reference evidence="3" key="1">
    <citation type="submission" date="2016-06" db="EMBL/GenBank/DDBJ databases">
        <authorList>
            <person name="Varghese N."/>
            <person name="Submissions Spin"/>
        </authorList>
    </citation>
    <scope>NUCLEOTIDE SEQUENCE [LARGE SCALE GENOMIC DNA]</scope>
    <source>
        <strain evidence="3">DSM 45431</strain>
    </source>
</reference>
<protein>
    <submittedName>
        <fullName evidence="2">Uncharacterized protein</fullName>
    </submittedName>
</protein>
<evidence type="ECO:0000313" key="3">
    <source>
        <dbReference type="Proteomes" id="UP000199413"/>
    </source>
</evidence>
<feature type="transmembrane region" description="Helical" evidence="1">
    <location>
        <begin position="20"/>
        <end position="39"/>
    </location>
</feature>
<keyword evidence="1" id="KW-0812">Transmembrane</keyword>
<proteinExistence type="predicted"/>
<name>A0A1C6SDW4_9ACTN</name>
<organism evidence="2 3">
    <name type="scientific">Micromonospora rhizosphaerae</name>
    <dbReference type="NCBI Taxonomy" id="568872"/>
    <lineage>
        <taxon>Bacteria</taxon>
        <taxon>Bacillati</taxon>
        <taxon>Actinomycetota</taxon>
        <taxon>Actinomycetes</taxon>
        <taxon>Micromonosporales</taxon>
        <taxon>Micromonosporaceae</taxon>
        <taxon>Micromonospora</taxon>
    </lineage>
</organism>
<dbReference type="RefSeq" id="WP_091342435.1">
    <property type="nucleotide sequence ID" value="NZ_FMHV01000002.1"/>
</dbReference>
<feature type="transmembrane region" description="Helical" evidence="1">
    <location>
        <begin position="51"/>
        <end position="73"/>
    </location>
</feature>
<keyword evidence="3" id="KW-1185">Reference proteome</keyword>
<accession>A0A1C6SDW4</accession>
<dbReference type="EMBL" id="FMHV01000002">
    <property type="protein sequence ID" value="SCL27583.1"/>
    <property type="molecule type" value="Genomic_DNA"/>
</dbReference>
<evidence type="ECO:0000256" key="1">
    <source>
        <dbReference type="SAM" id="Phobius"/>
    </source>
</evidence>